<organism evidence="1 2">
    <name type="scientific">Purpureocillium lilacinum</name>
    <name type="common">Paecilomyces lilacinus</name>
    <dbReference type="NCBI Taxonomy" id="33203"/>
    <lineage>
        <taxon>Eukaryota</taxon>
        <taxon>Fungi</taxon>
        <taxon>Dikarya</taxon>
        <taxon>Ascomycota</taxon>
        <taxon>Pezizomycotina</taxon>
        <taxon>Sordariomycetes</taxon>
        <taxon>Hypocreomycetidae</taxon>
        <taxon>Hypocreales</taxon>
        <taxon>Ophiocordycipitaceae</taxon>
        <taxon>Purpureocillium</taxon>
    </lineage>
</organism>
<dbReference type="SUPFAM" id="SSF48452">
    <property type="entry name" value="TPR-like"/>
    <property type="match status" value="1"/>
</dbReference>
<dbReference type="Gene3D" id="1.25.40.10">
    <property type="entry name" value="Tetratricopeptide repeat domain"/>
    <property type="match status" value="2"/>
</dbReference>
<protein>
    <submittedName>
        <fullName evidence="1">Uncharacterized protein</fullName>
    </submittedName>
</protein>
<name>A0A2U3DQS2_PURLI</name>
<dbReference type="AlphaFoldDB" id="A0A2U3DQS2"/>
<dbReference type="EMBL" id="LCWV01000052">
    <property type="protein sequence ID" value="PWI64613.1"/>
    <property type="molecule type" value="Genomic_DNA"/>
</dbReference>
<comment type="caution">
    <text evidence="1">The sequence shown here is derived from an EMBL/GenBank/DDBJ whole genome shotgun (WGS) entry which is preliminary data.</text>
</comment>
<sequence length="482" mass="53290">MDHQVAQQLQAGDDIIREHLAALAMHSYHKYTRSGNRQDIDEAAELARRSIDTGDVSVLSSLNRLKKLGIILTTRYERTGEMGNLEEAITAARQAVDLSAADHPARAVYFNNFGSMLHRRYQRTGEMENLEEAIGMAKQAVNTTSIDHPDRANRLNNLGNMLQSWFEWTGETDNLEEAIAVARQALDSTPVDHPDRAGYLSNLGNMLQSQQAVNTTPADHPDRATCLNNLGNKLQSRYERTGEMANLEEAIAVARQAVDLTPADHPDLVACLNNLGTKLESRFGRTGDSGDLEESSSCLYAAWSCETGIPFHRVKAAARCVALLAGQSRIDAAIQLGQAVLDLLPVVNTQLLERSDQQFVMTTFAGVAANVCACLACNCQLVDGKDDLSSLRSDYYQIACRYERLRTEINTTAGDREQHRVETATRRRAALAELDNCIDDIRGCAGYERFLLDQTYWMDAALQTIPHVTTDQAPSCQFQHGC</sequence>
<proteinExistence type="predicted"/>
<dbReference type="Proteomes" id="UP000245956">
    <property type="component" value="Unassembled WGS sequence"/>
</dbReference>
<dbReference type="PANTHER" id="PTHR19959">
    <property type="entry name" value="KINESIN LIGHT CHAIN"/>
    <property type="match status" value="1"/>
</dbReference>
<reference evidence="1 2" key="1">
    <citation type="journal article" date="2016" name="Front. Microbiol.">
        <title>Genome and transcriptome sequences reveal the specific parasitism of the nematophagous Purpureocillium lilacinum 36-1.</title>
        <authorList>
            <person name="Xie J."/>
            <person name="Li S."/>
            <person name="Mo C."/>
            <person name="Xiao X."/>
            <person name="Peng D."/>
            <person name="Wang G."/>
            <person name="Xiao Y."/>
        </authorList>
    </citation>
    <scope>NUCLEOTIDE SEQUENCE [LARGE SCALE GENOMIC DNA]</scope>
    <source>
        <strain evidence="1 2">36-1</strain>
    </source>
</reference>
<evidence type="ECO:0000313" key="2">
    <source>
        <dbReference type="Proteomes" id="UP000245956"/>
    </source>
</evidence>
<dbReference type="InterPro" id="IPR011990">
    <property type="entry name" value="TPR-like_helical_dom_sf"/>
</dbReference>
<evidence type="ECO:0000313" key="1">
    <source>
        <dbReference type="EMBL" id="PWI64613.1"/>
    </source>
</evidence>
<dbReference type="PANTHER" id="PTHR19959:SF119">
    <property type="entry name" value="FUNGAL LIPASE-LIKE DOMAIN-CONTAINING PROTEIN"/>
    <property type="match status" value="1"/>
</dbReference>
<accession>A0A2U3DQS2</accession>
<gene>
    <name evidence="1" type="ORF">PCL_09507</name>
</gene>
<dbReference type="Pfam" id="PF13374">
    <property type="entry name" value="TPR_10"/>
    <property type="match status" value="3"/>
</dbReference>